<evidence type="ECO:0000313" key="3">
    <source>
        <dbReference type="Proteomes" id="UP000225706"/>
    </source>
</evidence>
<proteinExistence type="predicted"/>
<reference evidence="3" key="1">
    <citation type="journal article" date="2017" name="bioRxiv">
        <title>Comparative analysis of the genomes of Stylophora pistillata and Acropora digitifera provides evidence for extensive differences between species of corals.</title>
        <authorList>
            <person name="Voolstra C.R."/>
            <person name="Li Y."/>
            <person name="Liew Y.J."/>
            <person name="Baumgarten S."/>
            <person name="Zoccola D."/>
            <person name="Flot J.-F."/>
            <person name="Tambutte S."/>
            <person name="Allemand D."/>
            <person name="Aranda M."/>
        </authorList>
    </citation>
    <scope>NUCLEOTIDE SEQUENCE [LARGE SCALE GENOMIC DNA]</scope>
</reference>
<protein>
    <submittedName>
        <fullName evidence="2">Uncharacterized protein</fullName>
    </submittedName>
</protein>
<sequence length="126" mass="14785">MLITDDLKTSINPKRFSETVKFDKSSTEIATDPVENLRESAPKHKENITQTANSTSITEAKSTHFHHSRREFCRKCCHTPPCWYKNHKKCSKCANNRQSKIFIKRILQRSHRKAAKHHLRRMAKQL</sequence>
<gene>
    <name evidence="2" type="ORF">AWC38_SpisGene3658</name>
</gene>
<name>A0A2B4SSI6_STYPI</name>
<evidence type="ECO:0000313" key="2">
    <source>
        <dbReference type="EMBL" id="PFX31558.1"/>
    </source>
</evidence>
<feature type="region of interest" description="Disordered" evidence="1">
    <location>
        <begin position="40"/>
        <end position="62"/>
    </location>
</feature>
<evidence type="ECO:0000256" key="1">
    <source>
        <dbReference type="SAM" id="MobiDB-lite"/>
    </source>
</evidence>
<comment type="caution">
    <text evidence="2">The sequence shown here is derived from an EMBL/GenBank/DDBJ whole genome shotgun (WGS) entry which is preliminary data.</text>
</comment>
<organism evidence="2 3">
    <name type="scientific">Stylophora pistillata</name>
    <name type="common">Smooth cauliflower coral</name>
    <dbReference type="NCBI Taxonomy" id="50429"/>
    <lineage>
        <taxon>Eukaryota</taxon>
        <taxon>Metazoa</taxon>
        <taxon>Cnidaria</taxon>
        <taxon>Anthozoa</taxon>
        <taxon>Hexacorallia</taxon>
        <taxon>Scleractinia</taxon>
        <taxon>Astrocoeniina</taxon>
        <taxon>Pocilloporidae</taxon>
        <taxon>Stylophora</taxon>
    </lineage>
</organism>
<accession>A0A2B4SSI6</accession>
<dbReference type="OrthoDB" id="10387364at2759"/>
<dbReference type="Proteomes" id="UP000225706">
    <property type="component" value="Unassembled WGS sequence"/>
</dbReference>
<keyword evidence="3" id="KW-1185">Reference proteome</keyword>
<dbReference type="EMBL" id="LSMT01000034">
    <property type="protein sequence ID" value="PFX31558.1"/>
    <property type="molecule type" value="Genomic_DNA"/>
</dbReference>
<feature type="compositionally biased region" description="Polar residues" evidence="1">
    <location>
        <begin position="48"/>
        <end position="60"/>
    </location>
</feature>
<dbReference type="AlphaFoldDB" id="A0A2B4SSI6"/>